<comment type="caution">
    <text evidence="2">The sequence shown here is derived from an EMBL/GenBank/DDBJ whole genome shotgun (WGS) entry which is preliminary data.</text>
</comment>
<organism evidence="2 3">
    <name type="scientific">Rhizobium mesosinicum</name>
    <dbReference type="NCBI Taxonomy" id="335017"/>
    <lineage>
        <taxon>Bacteria</taxon>
        <taxon>Pseudomonadati</taxon>
        <taxon>Pseudomonadota</taxon>
        <taxon>Alphaproteobacteria</taxon>
        <taxon>Hyphomicrobiales</taxon>
        <taxon>Rhizobiaceae</taxon>
        <taxon>Rhizobium/Agrobacterium group</taxon>
        <taxon>Rhizobium</taxon>
    </lineage>
</organism>
<sequence length="119" mass="13121">MMMAQFDNMMIVRRVIAKGLLLLAFSGPCCGPSLAADGKADVSKLPEDVRAFMERRDGCDHYRGEDSPDAERRAQIDMELQRLCIGTDAELARLKRAYAGNKAVQHSLDGYEVGIETGN</sequence>
<evidence type="ECO:0000256" key="1">
    <source>
        <dbReference type="SAM" id="SignalP"/>
    </source>
</evidence>
<feature type="signal peptide" evidence="1">
    <location>
        <begin position="1"/>
        <end position="35"/>
    </location>
</feature>
<feature type="chain" id="PRO_5047054559" evidence="1">
    <location>
        <begin position="36"/>
        <end position="119"/>
    </location>
</feature>
<dbReference type="Proteomes" id="UP000717752">
    <property type="component" value="Unassembled WGS sequence"/>
</dbReference>
<dbReference type="RefSeq" id="WP_220334280.1">
    <property type="nucleotide sequence ID" value="NZ_JAEUAK010000003.1"/>
</dbReference>
<dbReference type="EMBL" id="JAEUAK010000003">
    <property type="protein sequence ID" value="MBW9052863.1"/>
    <property type="molecule type" value="Genomic_DNA"/>
</dbReference>
<gene>
    <name evidence="2" type="ORF">JNB85_10595</name>
</gene>
<name>A0ABS7GSE9_9HYPH</name>
<keyword evidence="3" id="KW-1185">Reference proteome</keyword>
<reference evidence="2 3" key="1">
    <citation type="journal article" date="2021" name="MBio">
        <title>Poor Competitiveness of Bradyrhizobium in Pigeon Pea Root Colonization in Indian Soils.</title>
        <authorList>
            <person name="Chalasani D."/>
            <person name="Basu A."/>
            <person name="Pullabhotla S.V.S.R.N."/>
            <person name="Jorrin B."/>
            <person name="Neal A.L."/>
            <person name="Poole P.S."/>
            <person name="Podile A.R."/>
            <person name="Tkacz A."/>
        </authorList>
    </citation>
    <scope>NUCLEOTIDE SEQUENCE [LARGE SCALE GENOMIC DNA]</scope>
    <source>
        <strain evidence="2 3">HU56</strain>
    </source>
</reference>
<evidence type="ECO:0000313" key="3">
    <source>
        <dbReference type="Proteomes" id="UP000717752"/>
    </source>
</evidence>
<evidence type="ECO:0000313" key="2">
    <source>
        <dbReference type="EMBL" id="MBW9052863.1"/>
    </source>
</evidence>
<accession>A0ABS7GSE9</accession>
<proteinExistence type="predicted"/>
<keyword evidence="1" id="KW-0732">Signal</keyword>
<protein>
    <submittedName>
        <fullName evidence="2">Uncharacterized protein</fullName>
    </submittedName>
</protein>